<dbReference type="RefSeq" id="WP_012121307.1">
    <property type="nucleotide sequence ID" value="NC_009767.1"/>
</dbReference>
<dbReference type="KEGG" id="rca:Rcas_2812"/>
<dbReference type="InterPro" id="IPR018773">
    <property type="entry name" value="MeTrfase_reg_dom_prd"/>
</dbReference>
<dbReference type="SUPFAM" id="SSF53335">
    <property type="entry name" value="S-adenosyl-L-methionine-dependent methyltransferases"/>
    <property type="match status" value="1"/>
</dbReference>
<dbReference type="PANTHER" id="PTHR43667:SF2">
    <property type="entry name" value="FATTY ACID C-METHYL TRANSFERASE"/>
    <property type="match status" value="1"/>
</dbReference>
<dbReference type="STRING" id="383372.Rcas_2812"/>
<dbReference type="AlphaFoldDB" id="A7NMV9"/>
<dbReference type="HOGENOM" id="CLU_037603_1_1_0"/>
<reference evidence="4 5" key="1">
    <citation type="submission" date="2007-08" db="EMBL/GenBank/DDBJ databases">
        <title>Complete sequence of Roseiflexus castenholzii DSM 13941.</title>
        <authorList>
            <consortium name="US DOE Joint Genome Institute"/>
            <person name="Copeland A."/>
            <person name="Lucas S."/>
            <person name="Lapidus A."/>
            <person name="Barry K."/>
            <person name="Glavina del Rio T."/>
            <person name="Dalin E."/>
            <person name="Tice H."/>
            <person name="Pitluck S."/>
            <person name="Thompson L.S."/>
            <person name="Brettin T."/>
            <person name="Bruce D."/>
            <person name="Detter J.C."/>
            <person name="Han C."/>
            <person name="Tapia R."/>
            <person name="Schmutz J."/>
            <person name="Larimer F."/>
            <person name="Land M."/>
            <person name="Hauser L."/>
            <person name="Kyrpides N."/>
            <person name="Mikhailova N."/>
            <person name="Bryant D.A."/>
            <person name="Hanada S."/>
            <person name="Tsukatani Y."/>
            <person name="Richardson P."/>
        </authorList>
    </citation>
    <scope>NUCLEOTIDE SEQUENCE [LARGE SCALE GENOMIC DNA]</scope>
    <source>
        <strain evidence="5">DSM 13941 / HLO8</strain>
    </source>
</reference>
<dbReference type="Pfam" id="PF10119">
    <property type="entry name" value="MethyTransf_Reg"/>
    <property type="match status" value="1"/>
</dbReference>
<sequence length="535" mass="58983">MNDIVTTLARSYDEAPYPGRAYAHTHPDYMAVLATLLGLNPPPVARCRVLEIGCAAGANLMPMALSLPKASFTGIDLSPRQIADGRRVIDTLGLTNITLLARDLQDVGDELGQFDYIIAHGVYSWTPAPVRDRLMALIKRCLTPNGVAFVSYNTYPGWHMLGAIRDLMLYAARDVEDSHDRARIALALLDMLAESDSEHANAFTSFIAAYAGQFRAMLDRLGPLSHAFLLHDALEVVNEPVYFAQFAAHAAQHGLQYLSETEFPMVLPQGLKPETVDAMRSFSQNGIDLEQYMDFLRGRQFRQTLLCHDHLKIRRTLRPERLAGMSVAALMHPESHPVDLTNETPVVFRNLHDVGFTVMAPITKAALLHLAEASPRAVPFETLVVEAQRRAVDGGAPLRDVEPSVLARRLGGDLLRAFATATTLVSFHLHPPLVASHPGERPQATALARLEAQSGIEVTNLYHDVLQLDPFDRFLLQLLDGQRNRAAIVREMAGAIDTGAVQYTAKEPAFSSPANLEVEIEQRLCWFARVALLVA</sequence>
<dbReference type="InterPro" id="IPR048976">
    <property type="entry name" value="WHD_PKMT"/>
</dbReference>
<dbReference type="InterPro" id="IPR013217">
    <property type="entry name" value="Methyltransf_12"/>
</dbReference>
<dbReference type="InterPro" id="IPR050723">
    <property type="entry name" value="CFA/CMAS"/>
</dbReference>
<keyword evidence="4" id="KW-0489">Methyltransferase</keyword>
<dbReference type="PANTHER" id="PTHR43667">
    <property type="entry name" value="CYCLOPROPANE-FATTY-ACYL-PHOSPHOLIPID SYNTHASE"/>
    <property type="match status" value="1"/>
</dbReference>
<dbReference type="eggNOG" id="COG2518">
    <property type="taxonomic scope" value="Bacteria"/>
</dbReference>
<dbReference type="EMBL" id="CP000804">
    <property type="protein sequence ID" value="ABU58883.1"/>
    <property type="molecule type" value="Genomic_DNA"/>
</dbReference>
<dbReference type="Pfam" id="PF21782">
    <property type="entry name" value="WHD_PKMT"/>
    <property type="match status" value="1"/>
</dbReference>
<dbReference type="GO" id="GO:0032259">
    <property type="term" value="P:methylation"/>
    <property type="evidence" value="ECO:0007669"/>
    <property type="project" value="UniProtKB-KW"/>
</dbReference>
<dbReference type="InterPro" id="IPR029063">
    <property type="entry name" value="SAM-dependent_MTases_sf"/>
</dbReference>
<organism evidence="4 5">
    <name type="scientific">Roseiflexus castenholzii (strain DSM 13941 / HLO8)</name>
    <dbReference type="NCBI Taxonomy" id="383372"/>
    <lineage>
        <taxon>Bacteria</taxon>
        <taxon>Bacillati</taxon>
        <taxon>Chloroflexota</taxon>
        <taxon>Chloroflexia</taxon>
        <taxon>Chloroflexales</taxon>
        <taxon>Roseiflexineae</taxon>
        <taxon>Roseiflexaceae</taxon>
        <taxon>Roseiflexus</taxon>
    </lineage>
</organism>
<dbReference type="eggNOG" id="COG4797">
    <property type="taxonomic scope" value="Bacteria"/>
</dbReference>
<feature type="domain" description="Methyltransferase type 12" evidence="1">
    <location>
        <begin position="50"/>
        <end position="147"/>
    </location>
</feature>
<name>A7NMV9_ROSCS</name>
<dbReference type="CDD" id="cd02440">
    <property type="entry name" value="AdoMet_MTases"/>
    <property type="match status" value="1"/>
</dbReference>
<dbReference type="Pfam" id="PF08242">
    <property type="entry name" value="Methyltransf_12"/>
    <property type="match status" value="1"/>
</dbReference>
<keyword evidence="4" id="KW-0808">Transferase</keyword>
<evidence type="ECO:0000259" key="3">
    <source>
        <dbReference type="Pfam" id="PF21782"/>
    </source>
</evidence>
<dbReference type="Proteomes" id="UP000000263">
    <property type="component" value="Chromosome"/>
</dbReference>
<evidence type="ECO:0000259" key="2">
    <source>
        <dbReference type="Pfam" id="PF10119"/>
    </source>
</evidence>
<dbReference type="Gene3D" id="3.40.50.150">
    <property type="entry name" value="Vaccinia Virus protein VP39"/>
    <property type="match status" value="1"/>
</dbReference>
<keyword evidence="5" id="KW-1185">Reference proteome</keyword>
<evidence type="ECO:0000259" key="1">
    <source>
        <dbReference type="Pfam" id="PF08242"/>
    </source>
</evidence>
<proteinExistence type="predicted"/>
<accession>A7NMV9</accession>
<gene>
    <name evidence="4" type="ordered locus">Rcas_2812</name>
</gene>
<dbReference type="OrthoDB" id="145556at2"/>
<evidence type="ECO:0000313" key="4">
    <source>
        <dbReference type="EMBL" id="ABU58883.1"/>
    </source>
</evidence>
<feature type="domain" description="PKMT C-terminal winged helix" evidence="3">
    <location>
        <begin position="440"/>
        <end position="522"/>
    </location>
</feature>
<feature type="domain" description="Methyltransferase regulatory" evidence="2">
    <location>
        <begin position="227"/>
        <end position="308"/>
    </location>
</feature>
<evidence type="ECO:0000313" key="5">
    <source>
        <dbReference type="Proteomes" id="UP000000263"/>
    </source>
</evidence>
<dbReference type="GO" id="GO:0008168">
    <property type="term" value="F:methyltransferase activity"/>
    <property type="evidence" value="ECO:0007669"/>
    <property type="project" value="UniProtKB-KW"/>
</dbReference>
<protein>
    <submittedName>
        <fullName evidence="4">Methyltransferase type 12</fullName>
    </submittedName>
</protein>